<dbReference type="Proteomes" id="UP001431783">
    <property type="component" value="Unassembled WGS sequence"/>
</dbReference>
<dbReference type="Pfam" id="PF03184">
    <property type="entry name" value="DDE_1"/>
    <property type="match status" value="1"/>
</dbReference>
<dbReference type="InterPro" id="IPR004875">
    <property type="entry name" value="DDE_SF_endonuclease_dom"/>
</dbReference>
<dbReference type="GO" id="GO:0005634">
    <property type="term" value="C:nucleus"/>
    <property type="evidence" value="ECO:0007669"/>
    <property type="project" value="UniProtKB-SubCell"/>
</dbReference>
<dbReference type="AlphaFoldDB" id="A0AAW1UNS1"/>
<dbReference type="InterPro" id="IPR036397">
    <property type="entry name" value="RNaseH_sf"/>
</dbReference>
<dbReference type="InterPro" id="IPR007889">
    <property type="entry name" value="HTH_Psq"/>
</dbReference>
<feature type="domain" description="HTH CENPB-type" evidence="5">
    <location>
        <begin position="73"/>
        <end position="142"/>
    </location>
</feature>
<evidence type="ECO:0000256" key="1">
    <source>
        <dbReference type="ARBA" id="ARBA00004123"/>
    </source>
</evidence>
<evidence type="ECO:0000256" key="3">
    <source>
        <dbReference type="ARBA" id="ARBA00023242"/>
    </source>
</evidence>
<reference evidence="7 8" key="1">
    <citation type="submission" date="2023-03" db="EMBL/GenBank/DDBJ databases">
        <title>Genome insight into feeding habits of ladybird beetles.</title>
        <authorList>
            <person name="Li H.-S."/>
            <person name="Huang Y.-H."/>
            <person name="Pang H."/>
        </authorList>
    </citation>
    <scope>NUCLEOTIDE SEQUENCE [LARGE SCALE GENOMIC DNA]</scope>
    <source>
        <strain evidence="7">SYSU_2023b</strain>
        <tissue evidence="7">Whole body</tissue>
    </source>
</reference>
<dbReference type="PANTHER" id="PTHR19303:SF74">
    <property type="entry name" value="POGO TRANSPOSABLE ELEMENT WITH KRAB DOMAIN"/>
    <property type="match status" value="1"/>
</dbReference>
<name>A0AAW1UNS1_9CUCU</name>
<dbReference type="EMBL" id="JARQZJ010000083">
    <property type="protein sequence ID" value="KAK9882793.1"/>
    <property type="molecule type" value="Genomic_DNA"/>
</dbReference>
<feature type="domain" description="HTH psq-type" evidence="6">
    <location>
        <begin position="15"/>
        <end position="50"/>
    </location>
</feature>
<keyword evidence="3" id="KW-0539">Nucleus</keyword>
<dbReference type="Pfam" id="PF03221">
    <property type="entry name" value="HTH_Tnp_Tc5"/>
    <property type="match status" value="1"/>
</dbReference>
<evidence type="ECO:0000313" key="7">
    <source>
        <dbReference type="EMBL" id="KAK9882793.1"/>
    </source>
</evidence>
<proteinExistence type="predicted"/>
<accession>A0AAW1UNS1</accession>
<organism evidence="7 8">
    <name type="scientific">Henosepilachna vigintioctopunctata</name>
    <dbReference type="NCBI Taxonomy" id="420089"/>
    <lineage>
        <taxon>Eukaryota</taxon>
        <taxon>Metazoa</taxon>
        <taxon>Ecdysozoa</taxon>
        <taxon>Arthropoda</taxon>
        <taxon>Hexapoda</taxon>
        <taxon>Insecta</taxon>
        <taxon>Pterygota</taxon>
        <taxon>Neoptera</taxon>
        <taxon>Endopterygota</taxon>
        <taxon>Coleoptera</taxon>
        <taxon>Polyphaga</taxon>
        <taxon>Cucujiformia</taxon>
        <taxon>Coccinelloidea</taxon>
        <taxon>Coccinellidae</taxon>
        <taxon>Epilachninae</taxon>
        <taxon>Epilachnini</taxon>
        <taxon>Henosepilachna</taxon>
    </lineage>
</organism>
<dbReference type="Gene3D" id="1.10.10.60">
    <property type="entry name" value="Homeodomain-like"/>
    <property type="match status" value="1"/>
</dbReference>
<evidence type="ECO:0000256" key="2">
    <source>
        <dbReference type="ARBA" id="ARBA00023125"/>
    </source>
</evidence>
<dbReference type="InterPro" id="IPR009057">
    <property type="entry name" value="Homeodomain-like_sf"/>
</dbReference>
<evidence type="ECO:0000259" key="6">
    <source>
        <dbReference type="Pfam" id="PF05225"/>
    </source>
</evidence>
<dbReference type="GO" id="GO:0003677">
    <property type="term" value="F:DNA binding"/>
    <property type="evidence" value="ECO:0007669"/>
    <property type="project" value="UniProtKB-KW"/>
</dbReference>
<gene>
    <name evidence="7" type="ORF">WA026_023307</name>
</gene>
<keyword evidence="8" id="KW-1185">Reference proteome</keyword>
<comment type="subcellular location">
    <subcellularLocation>
        <location evidence="1">Nucleus</location>
    </subcellularLocation>
</comment>
<sequence>MPRNYKRTTDRQSWSEESMHKAMEAVRSNKMGWLLASKTFGVPQATLRRHALDSNKTLESSAKGLGCWKTIFTPDVERKLVEHLKLLESRLFGLTRTSVQELAFELAEKNGFAHKFNLQKQKAGQEWLEGFLRRNKDISLRKPEATSAARAQAFSRPQVNKFFEIYGHLQESENIGPHRIHNADESSLSTVQKPQKILATTGRKQVGVITSSERGTNTTVVCCVNAIGTFVPPMMIFSRKNMKNELVDEAPPGTLDVAQPSGWMTTDLFLKWLKHFQSFVKSSIDDKVILIVDGHASHKGVETLEYSKQNGIIILCLPLHCTHRLQPLDVSFFAPLKTYFNQETSKWLKQHQGRVVTQFQIAGLFKEVTDLKALGFGL</sequence>
<dbReference type="Pfam" id="PF05225">
    <property type="entry name" value="HTH_psq"/>
    <property type="match status" value="1"/>
</dbReference>
<evidence type="ECO:0000259" key="4">
    <source>
        <dbReference type="Pfam" id="PF03184"/>
    </source>
</evidence>
<dbReference type="Gene3D" id="3.30.420.10">
    <property type="entry name" value="Ribonuclease H-like superfamily/Ribonuclease H"/>
    <property type="match status" value="1"/>
</dbReference>
<evidence type="ECO:0008006" key="9">
    <source>
        <dbReference type="Google" id="ProtNLM"/>
    </source>
</evidence>
<evidence type="ECO:0000313" key="8">
    <source>
        <dbReference type="Proteomes" id="UP001431783"/>
    </source>
</evidence>
<evidence type="ECO:0000259" key="5">
    <source>
        <dbReference type="Pfam" id="PF03221"/>
    </source>
</evidence>
<protein>
    <recommendedName>
        <fullName evidence="9">HTH CENPB-type domain-containing protein</fullName>
    </recommendedName>
</protein>
<dbReference type="InterPro" id="IPR050863">
    <property type="entry name" value="CenT-Element_Derived"/>
</dbReference>
<keyword evidence="2" id="KW-0238">DNA-binding</keyword>
<dbReference type="PANTHER" id="PTHR19303">
    <property type="entry name" value="TRANSPOSON"/>
    <property type="match status" value="1"/>
</dbReference>
<dbReference type="InterPro" id="IPR006600">
    <property type="entry name" value="HTH_CenpB_DNA-bd_dom"/>
</dbReference>
<feature type="domain" description="DDE-1" evidence="4">
    <location>
        <begin position="218"/>
        <end position="354"/>
    </location>
</feature>
<comment type="caution">
    <text evidence="7">The sequence shown here is derived from an EMBL/GenBank/DDBJ whole genome shotgun (WGS) entry which is preliminary data.</text>
</comment>
<dbReference type="SUPFAM" id="SSF46689">
    <property type="entry name" value="Homeodomain-like"/>
    <property type="match status" value="1"/>
</dbReference>